<sequence>MTDDRKKSSSTKTISAQGDAHVVTISLSPIKSHTGSKPTEPSREFVLQPGTLGLTFDKDKPTTVVNVAARSSAASAGILPNMVLLTVSGKSVVNSTDVNKVLEKVARTNKSYRCVFRLEPKVIPTPTPTPEPISEPEPTPVVVVPDTGKVTLHYNMYSEMFDISLGSLPVATVDSEYCLSDIMPGCQLLFADRSQFGNPYVNEDENKCFTGLRDGREYWVYIIEDPVQEQEDRAKMAKLIAEMDVEETGKADDYSEACREMGMTESCSCIEGNPCVNELCCRDWYRRFEIAAKNGWKGH</sequence>
<dbReference type="Proteomes" id="UP001165065">
    <property type="component" value="Unassembled WGS sequence"/>
</dbReference>
<dbReference type="SUPFAM" id="SSF50156">
    <property type="entry name" value="PDZ domain-like"/>
    <property type="match status" value="1"/>
</dbReference>
<keyword evidence="2" id="KW-1185">Reference proteome</keyword>
<proteinExistence type="predicted"/>
<evidence type="ECO:0000313" key="2">
    <source>
        <dbReference type="Proteomes" id="UP001165065"/>
    </source>
</evidence>
<dbReference type="InterPro" id="IPR036034">
    <property type="entry name" value="PDZ_sf"/>
</dbReference>
<gene>
    <name evidence="1" type="ORF">TrCOL_g9184</name>
</gene>
<evidence type="ECO:0000313" key="1">
    <source>
        <dbReference type="EMBL" id="GMI48744.1"/>
    </source>
</evidence>
<comment type="caution">
    <text evidence="1">The sequence shown here is derived from an EMBL/GenBank/DDBJ whole genome shotgun (WGS) entry which is preliminary data.</text>
</comment>
<dbReference type="AlphaFoldDB" id="A0A9W7LFP7"/>
<dbReference type="Gene3D" id="2.30.42.10">
    <property type="match status" value="1"/>
</dbReference>
<dbReference type="EMBL" id="BRYA01000423">
    <property type="protein sequence ID" value="GMI48744.1"/>
    <property type="molecule type" value="Genomic_DNA"/>
</dbReference>
<protein>
    <recommendedName>
        <fullName evidence="3">PDZ domain-containing protein</fullName>
    </recommendedName>
</protein>
<organism evidence="1 2">
    <name type="scientific">Triparma columacea</name>
    <dbReference type="NCBI Taxonomy" id="722753"/>
    <lineage>
        <taxon>Eukaryota</taxon>
        <taxon>Sar</taxon>
        <taxon>Stramenopiles</taxon>
        <taxon>Ochrophyta</taxon>
        <taxon>Bolidophyceae</taxon>
        <taxon>Parmales</taxon>
        <taxon>Triparmaceae</taxon>
        <taxon>Triparma</taxon>
    </lineage>
</organism>
<reference evidence="2" key="1">
    <citation type="journal article" date="2023" name="Commun. Biol.">
        <title>Genome analysis of Parmales, the sister group of diatoms, reveals the evolutionary specialization of diatoms from phago-mixotrophs to photoautotrophs.</title>
        <authorList>
            <person name="Ban H."/>
            <person name="Sato S."/>
            <person name="Yoshikawa S."/>
            <person name="Yamada K."/>
            <person name="Nakamura Y."/>
            <person name="Ichinomiya M."/>
            <person name="Sato N."/>
            <person name="Blanc-Mathieu R."/>
            <person name="Endo H."/>
            <person name="Kuwata A."/>
            <person name="Ogata H."/>
        </authorList>
    </citation>
    <scope>NUCLEOTIDE SEQUENCE [LARGE SCALE GENOMIC DNA]</scope>
</reference>
<evidence type="ECO:0008006" key="3">
    <source>
        <dbReference type="Google" id="ProtNLM"/>
    </source>
</evidence>
<accession>A0A9W7LFP7</accession>
<dbReference type="OrthoDB" id="73831at2759"/>
<name>A0A9W7LFP7_9STRA</name>